<sequence length="182" mass="21929">MYTATKDKIDVFHTEIQWYDKDDNHRGNKDRMKETSRMLSGYRQKLNELIIIGIAKSLEDTLYDMKEKLNNDINFWKDCEDFMYYNEMKKLRNLNNYIKHSKGIIKRGHPSNDYLIDNAGFTENSKIDNLNLNLEKYIMQSFLFQMEIFWNKDLRDNPYTGIKDDEKSIRKILIPEFIETNN</sequence>
<dbReference type="RefSeq" id="WP_386104133.1">
    <property type="nucleotide sequence ID" value="NZ_JBHTJR010000004.1"/>
</dbReference>
<gene>
    <name evidence="1" type="ORF">ACFQ1U_00320</name>
</gene>
<proteinExistence type="predicted"/>
<reference evidence="2" key="1">
    <citation type="journal article" date="2019" name="Int. J. Syst. Evol. Microbiol.">
        <title>The Global Catalogue of Microorganisms (GCM) 10K type strain sequencing project: providing services to taxonomists for standard genome sequencing and annotation.</title>
        <authorList>
            <consortium name="The Broad Institute Genomics Platform"/>
            <consortium name="The Broad Institute Genome Sequencing Center for Infectious Disease"/>
            <person name="Wu L."/>
            <person name="Ma J."/>
        </authorList>
    </citation>
    <scope>NUCLEOTIDE SEQUENCE [LARGE SCALE GENOMIC DNA]</scope>
    <source>
        <strain evidence="2">CCUG 60527</strain>
    </source>
</reference>
<accession>A0ABW3JQS7</accession>
<keyword evidence="2" id="KW-1185">Reference proteome</keyword>
<name>A0ABW3JQS7_9FLAO</name>
<protein>
    <submittedName>
        <fullName evidence="1">Uncharacterized protein</fullName>
    </submittedName>
</protein>
<dbReference type="Proteomes" id="UP001597062">
    <property type="component" value="Unassembled WGS sequence"/>
</dbReference>
<organism evidence="1 2">
    <name type="scientific">Tenacibaculum geojense</name>
    <dbReference type="NCBI Taxonomy" id="915352"/>
    <lineage>
        <taxon>Bacteria</taxon>
        <taxon>Pseudomonadati</taxon>
        <taxon>Bacteroidota</taxon>
        <taxon>Flavobacteriia</taxon>
        <taxon>Flavobacteriales</taxon>
        <taxon>Flavobacteriaceae</taxon>
        <taxon>Tenacibaculum</taxon>
    </lineage>
</organism>
<dbReference type="EMBL" id="JBHTJR010000004">
    <property type="protein sequence ID" value="MFD0991637.1"/>
    <property type="molecule type" value="Genomic_DNA"/>
</dbReference>
<evidence type="ECO:0000313" key="1">
    <source>
        <dbReference type="EMBL" id="MFD0991637.1"/>
    </source>
</evidence>
<comment type="caution">
    <text evidence="1">The sequence shown here is derived from an EMBL/GenBank/DDBJ whole genome shotgun (WGS) entry which is preliminary data.</text>
</comment>
<evidence type="ECO:0000313" key="2">
    <source>
        <dbReference type="Proteomes" id="UP001597062"/>
    </source>
</evidence>